<dbReference type="KEGG" id="kla:KLLA0_B13519g"/>
<dbReference type="FunCoup" id="Q6CVA6">
    <property type="interactions" value="819"/>
</dbReference>
<dbReference type="Gene3D" id="3.40.50.10490">
    <property type="entry name" value="Glucose-6-phosphate isomerase like protein, domain 1"/>
    <property type="match status" value="1"/>
</dbReference>
<proteinExistence type="inferred from homology"/>
<dbReference type="InParanoid" id="Q6CVA6"/>
<dbReference type="FunFam" id="3.40.50.10490:FF:000055">
    <property type="entry name" value="Mitochondrial ribosomal protein"/>
    <property type="match status" value="1"/>
</dbReference>
<evidence type="ECO:0000256" key="5">
    <source>
        <dbReference type="SAM" id="MobiDB-lite"/>
    </source>
</evidence>
<dbReference type="InterPro" id="IPR023591">
    <property type="entry name" value="Ribosomal_uS2_flav_dom_sf"/>
</dbReference>
<dbReference type="GO" id="GO:0006412">
    <property type="term" value="P:translation"/>
    <property type="evidence" value="ECO:0007669"/>
    <property type="project" value="InterPro"/>
</dbReference>
<evidence type="ECO:0000256" key="1">
    <source>
        <dbReference type="ARBA" id="ARBA00006242"/>
    </source>
</evidence>
<comment type="similarity">
    <text evidence="1 4">Belongs to the universal ribosomal protein uS2 family.</text>
</comment>
<dbReference type="CDD" id="cd01425">
    <property type="entry name" value="RPS2"/>
    <property type="match status" value="1"/>
</dbReference>
<dbReference type="InterPro" id="IPR018130">
    <property type="entry name" value="Ribosomal_uS2_CS"/>
</dbReference>
<protein>
    <submittedName>
        <fullName evidence="6">KLLA0B13519p</fullName>
    </submittedName>
</protein>
<dbReference type="PRINTS" id="PR00395">
    <property type="entry name" value="RIBOSOMALS2"/>
</dbReference>
<reference evidence="6 7" key="1">
    <citation type="journal article" date="2004" name="Nature">
        <title>Genome evolution in yeasts.</title>
        <authorList>
            <consortium name="Genolevures"/>
            <person name="Dujon B."/>
            <person name="Sherman D."/>
            <person name="Fischer G."/>
            <person name="Durrens P."/>
            <person name="Casaregola S."/>
            <person name="Lafontaine I."/>
            <person name="de Montigny J."/>
            <person name="Marck C."/>
            <person name="Neuveglise C."/>
            <person name="Talla E."/>
            <person name="Goffard N."/>
            <person name="Frangeul L."/>
            <person name="Aigle M."/>
            <person name="Anthouard V."/>
            <person name="Babour A."/>
            <person name="Barbe V."/>
            <person name="Barnay S."/>
            <person name="Blanchin S."/>
            <person name="Beckerich J.M."/>
            <person name="Beyne E."/>
            <person name="Bleykasten C."/>
            <person name="Boisrame A."/>
            <person name="Boyer J."/>
            <person name="Cattolico L."/>
            <person name="Confanioleri F."/>
            <person name="de Daruvar A."/>
            <person name="Despons L."/>
            <person name="Fabre E."/>
            <person name="Fairhead C."/>
            <person name="Ferry-Dumazet H."/>
            <person name="Groppi A."/>
            <person name="Hantraye F."/>
            <person name="Hennequin C."/>
            <person name="Jauniaux N."/>
            <person name="Joyet P."/>
            <person name="Kachouri R."/>
            <person name="Kerrest A."/>
            <person name="Koszul R."/>
            <person name="Lemaire M."/>
            <person name="Lesur I."/>
            <person name="Ma L."/>
            <person name="Muller H."/>
            <person name="Nicaud J.M."/>
            <person name="Nikolski M."/>
            <person name="Oztas S."/>
            <person name="Ozier-Kalogeropoulos O."/>
            <person name="Pellenz S."/>
            <person name="Potier S."/>
            <person name="Richard G.F."/>
            <person name="Straub M.L."/>
            <person name="Suleau A."/>
            <person name="Swennene D."/>
            <person name="Tekaia F."/>
            <person name="Wesolowski-Louvel M."/>
            <person name="Westhof E."/>
            <person name="Wirth B."/>
            <person name="Zeniou-Meyer M."/>
            <person name="Zivanovic I."/>
            <person name="Bolotin-Fukuhara M."/>
            <person name="Thierry A."/>
            <person name="Bouchier C."/>
            <person name="Caudron B."/>
            <person name="Scarpelli C."/>
            <person name="Gaillardin C."/>
            <person name="Weissenbach J."/>
            <person name="Wincker P."/>
            <person name="Souciet J.L."/>
        </authorList>
    </citation>
    <scope>NUCLEOTIDE SEQUENCE [LARGE SCALE GENOMIC DNA]</scope>
    <source>
        <strain evidence="7">ATCC 8585 / CBS 2359 / DSM 70799 / NBRC 1267 / NRRL Y-1140 / WM37</strain>
    </source>
</reference>
<dbReference type="InterPro" id="IPR005706">
    <property type="entry name" value="Ribosomal_uS2_bac/mit/plastid"/>
</dbReference>
<keyword evidence="7" id="KW-1185">Reference proteome</keyword>
<dbReference type="OMA" id="RNCINEC"/>
<dbReference type="HOGENOM" id="CLU_040318_4_3_1"/>
<gene>
    <name evidence="6" type="ORF">KLLA0_B13519g</name>
</gene>
<dbReference type="NCBIfam" id="TIGR01011">
    <property type="entry name" value="rpsB_bact"/>
    <property type="match status" value="1"/>
</dbReference>
<keyword evidence="2 4" id="KW-0689">Ribosomal protein</keyword>
<evidence type="ECO:0000313" key="6">
    <source>
        <dbReference type="EMBL" id="CAH02526.1"/>
    </source>
</evidence>
<organism evidence="6 7">
    <name type="scientific">Kluyveromyces lactis (strain ATCC 8585 / CBS 2359 / DSM 70799 / NBRC 1267 / NRRL Y-1140 / WM37)</name>
    <name type="common">Yeast</name>
    <name type="synonym">Candida sphaerica</name>
    <dbReference type="NCBI Taxonomy" id="284590"/>
    <lineage>
        <taxon>Eukaryota</taxon>
        <taxon>Fungi</taxon>
        <taxon>Dikarya</taxon>
        <taxon>Ascomycota</taxon>
        <taxon>Saccharomycotina</taxon>
        <taxon>Saccharomycetes</taxon>
        <taxon>Saccharomycetales</taxon>
        <taxon>Saccharomycetaceae</taxon>
        <taxon>Kluyveromyces</taxon>
    </lineage>
</organism>
<dbReference type="GO" id="GO:0005763">
    <property type="term" value="C:mitochondrial small ribosomal subunit"/>
    <property type="evidence" value="ECO:0007669"/>
    <property type="project" value="TreeGrafter"/>
</dbReference>
<evidence type="ECO:0000256" key="2">
    <source>
        <dbReference type="ARBA" id="ARBA00022980"/>
    </source>
</evidence>
<dbReference type="Pfam" id="PF00318">
    <property type="entry name" value="Ribosomal_S2"/>
    <property type="match status" value="1"/>
</dbReference>
<dbReference type="HAMAP" id="MF_00291_B">
    <property type="entry name" value="Ribosomal_uS2_B"/>
    <property type="match status" value="1"/>
</dbReference>
<dbReference type="AlphaFoldDB" id="Q6CVA6"/>
<accession>Q6CVA6</accession>
<dbReference type="SUPFAM" id="SSF52313">
    <property type="entry name" value="Ribosomal protein S2"/>
    <property type="match status" value="1"/>
</dbReference>
<dbReference type="InterPro" id="IPR001865">
    <property type="entry name" value="Ribosomal_uS2"/>
</dbReference>
<keyword evidence="3 4" id="KW-0687">Ribonucleoprotein</keyword>
<dbReference type="PaxDb" id="284590-Q6CVA6"/>
<sequence length="406" mass="45069">MSVRYCTKNLVGRAPFALRSGAVRLQSSSSKASSSDESNAIKGENGEELQSVDVAAARQSEFNGSISQLLHQAMNTPIEELGDLETKLKSPLTEKEQQLDEKLTAFLRKYSKYNKVLDLPEDTNKFDFSSKVLSQPLHTREFPYLSHTSKEKPYSEQELYVRQLKHAAHTSKLGANIQDVYFPHKDVFNPPSLQQVSIEKLMAAGVHLGQSTALWRASTQPYIYGEYKGIHIIDLNQTLSHLKRAAQVVEGVAENGGLILFLGTREGQKRTLIKAAERVNGYYVASKWVPGTLTNPTEISSSWERHEVDYFGNPTGRELTLNESMSIIKPDLLVVLNPTENRNALKEAMKARVPTIGIIDTDSEPSLVTYPIPANDDSLRSVSLLTSILAKAGERGVQTRLNRASV</sequence>
<dbReference type="PROSITE" id="PS00962">
    <property type="entry name" value="RIBOSOMAL_S2_1"/>
    <property type="match status" value="1"/>
</dbReference>
<dbReference type="eggNOG" id="KOG0832">
    <property type="taxonomic scope" value="Eukaryota"/>
</dbReference>
<dbReference type="PROSITE" id="PS00963">
    <property type="entry name" value="RIBOSOMAL_S2_2"/>
    <property type="match status" value="1"/>
</dbReference>
<feature type="region of interest" description="Disordered" evidence="5">
    <location>
        <begin position="27"/>
        <end position="47"/>
    </location>
</feature>
<feature type="compositionally biased region" description="Low complexity" evidence="5">
    <location>
        <begin position="27"/>
        <end position="38"/>
    </location>
</feature>
<evidence type="ECO:0000313" key="7">
    <source>
        <dbReference type="Proteomes" id="UP000000598"/>
    </source>
</evidence>
<dbReference type="Proteomes" id="UP000000598">
    <property type="component" value="Chromosome B"/>
</dbReference>
<dbReference type="EMBL" id="CR382122">
    <property type="protein sequence ID" value="CAH02526.1"/>
    <property type="molecule type" value="Genomic_DNA"/>
</dbReference>
<dbReference type="GO" id="GO:0003735">
    <property type="term" value="F:structural constituent of ribosome"/>
    <property type="evidence" value="ECO:0007669"/>
    <property type="project" value="InterPro"/>
</dbReference>
<dbReference type="STRING" id="284590.Q6CVA6"/>
<evidence type="ECO:0000256" key="4">
    <source>
        <dbReference type="RuleBase" id="RU003631"/>
    </source>
</evidence>
<dbReference type="PANTHER" id="PTHR12534">
    <property type="entry name" value="30S RIBOSOMAL PROTEIN S2 PROKARYOTIC AND ORGANELLAR"/>
    <property type="match status" value="1"/>
</dbReference>
<name>Q6CVA6_KLULA</name>
<evidence type="ECO:0000256" key="3">
    <source>
        <dbReference type="ARBA" id="ARBA00023274"/>
    </source>
</evidence>
<dbReference type="PANTHER" id="PTHR12534:SF0">
    <property type="entry name" value="SMALL RIBOSOMAL SUBUNIT PROTEIN US2M"/>
    <property type="match status" value="1"/>
</dbReference>